<comment type="catalytic activity">
    <reaction evidence="1">
        <text>a 1,2-diacyl-sn-glycero-3-phospho-(1'-sn-glycero-3'-phosphate) + H2O = a 1,2-diacyl-sn-glycero-3-phospho-(1'-sn-glycerol) + phosphate</text>
        <dbReference type="Rhea" id="RHEA:33751"/>
        <dbReference type="ChEBI" id="CHEBI:15377"/>
        <dbReference type="ChEBI" id="CHEBI:43474"/>
        <dbReference type="ChEBI" id="CHEBI:60110"/>
        <dbReference type="ChEBI" id="CHEBI:64716"/>
        <dbReference type="EC" id="3.1.3.27"/>
    </reaction>
</comment>
<evidence type="ECO:0000313" key="5">
    <source>
        <dbReference type="Proteomes" id="UP000235547"/>
    </source>
</evidence>
<feature type="domain" description="YutG/PgpA" evidence="3">
    <location>
        <begin position="8"/>
        <end position="147"/>
    </location>
</feature>
<dbReference type="PANTHER" id="PTHR36305:SF1">
    <property type="entry name" value="PHOSPHATIDYLGLYCEROPHOSPHATASE A"/>
    <property type="match status" value="1"/>
</dbReference>
<dbReference type="GO" id="GO:0009395">
    <property type="term" value="P:phospholipid catabolic process"/>
    <property type="evidence" value="ECO:0007669"/>
    <property type="project" value="UniProtKB-KW"/>
</dbReference>
<dbReference type="InterPro" id="IPR036681">
    <property type="entry name" value="PgpA-like_sf"/>
</dbReference>
<dbReference type="CDD" id="cd06971">
    <property type="entry name" value="PgpA"/>
    <property type="match status" value="1"/>
</dbReference>
<dbReference type="OrthoDB" id="6162625at2"/>
<dbReference type="InterPro" id="IPR026037">
    <property type="entry name" value="PgpA"/>
</dbReference>
<feature type="transmembrane region" description="Helical" evidence="2">
    <location>
        <begin position="129"/>
        <end position="151"/>
    </location>
</feature>
<evidence type="ECO:0000256" key="1">
    <source>
        <dbReference type="PIRNR" id="PIRNR006162"/>
    </source>
</evidence>
<feature type="transmembrane region" description="Helical" evidence="2">
    <location>
        <begin position="80"/>
        <end position="109"/>
    </location>
</feature>
<dbReference type="Pfam" id="PF04608">
    <property type="entry name" value="PgpA"/>
    <property type="match status" value="1"/>
</dbReference>
<comment type="subcellular location">
    <subcellularLocation>
        <location evidence="1">Cell inner membrane</location>
        <topology evidence="1">Multi-pass membrane protein</topology>
    </subcellularLocation>
</comment>
<keyword evidence="1 2" id="KW-0812">Transmembrane</keyword>
<evidence type="ECO:0000259" key="3">
    <source>
        <dbReference type="Pfam" id="PF04608"/>
    </source>
</evidence>
<dbReference type="EC" id="3.1.3.27" evidence="1"/>
<gene>
    <name evidence="4" type="ORF">C1H70_16380</name>
</gene>
<keyword evidence="1" id="KW-0443">Lipid metabolism</keyword>
<keyword evidence="1" id="KW-0595">Phospholipid degradation</keyword>
<name>A0A2N7UDZ5_9GAMM</name>
<keyword evidence="1" id="KW-1003">Cell membrane</keyword>
<dbReference type="InterPro" id="IPR007686">
    <property type="entry name" value="YutG/PgpA"/>
</dbReference>
<keyword evidence="1" id="KW-0997">Cell inner membrane</keyword>
<accession>A0A2N7UDZ5</accession>
<comment type="cofactor">
    <cofactor evidence="1">
        <name>Mg(2+)</name>
        <dbReference type="ChEBI" id="CHEBI:18420"/>
    </cofactor>
</comment>
<evidence type="ECO:0000313" key="4">
    <source>
        <dbReference type="EMBL" id="PMR78653.1"/>
    </source>
</evidence>
<dbReference type="Proteomes" id="UP000235547">
    <property type="component" value="Unassembled WGS sequence"/>
</dbReference>
<comment type="pathway">
    <text evidence="1">Phospholipid metabolism; phosphatidylglycerol biosynthesis; phosphatidylglycerol from CDP-diacylglycerol: step 2/2.</text>
</comment>
<dbReference type="GO" id="GO:0008962">
    <property type="term" value="F:phosphatidylglycerophosphatase activity"/>
    <property type="evidence" value="ECO:0007669"/>
    <property type="project" value="UniProtKB-EC"/>
</dbReference>
<evidence type="ECO:0000256" key="2">
    <source>
        <dbReference type="SAM" id="Phobius"/>
    </source>
</evidence>
<keyword evidence="2" id="KW-1133">Transmembrane helix</keyword>
<keyword evidence="1" id="KW-0479">Metal-binding</keyword>
<reference evidence="4 5" key="1">
    <citation type="submission" date="2018-01" db="EMBL/GenBank/DDBJ databases">
        <title>Halomonas endophytica sp. nov., isolated from storage liquid in the stems of Populus euphratica.</title>
        <authorList>
            <person name="Chen C."/>
        </authorList>
    </citation>
    <scope>NUCLEOTIDE SEQUENCE [LARGE SCALE GENOMIC DNA]</scope>
    <source>
        <strain evidence="4 5">BZ-SZ-XJ27</strain>
    </source>
</reference>
<dbReference type="SUPFAM" id="SSF101307">
    <property type="entry name" value="YutG-like"/>
    <property type="match status" value="1"/>
</dbReference>
<dbReference type="PANTHER" id="PTHR36305">
    <property type="entry name" value="PHOSPHATIDYLGLYCEROPHOSPHATASE A"/>
    <property type="match status" value="1"/>
</dbReference>
<keyword evidence="1" id="KW-1208">Phospholipid metabolism</keyword>
<dbReference type="EMBL" id="PNRG01000033">
    <property type="protein sequence ID" value="PMR78653.1"/>
    <property type="molecule type" value="Genomic_DNA"/>
</dbReference>
<comment type="caution">
    <text evidence="4">The sequence shown here is derived from an EMBL/GenBank/DDBJ whole genome shotgun (WGS) entry which is preliminary data.</text>
</comment>
<dbReference type="UniPathway" id="UPA00084">
    <property type="reaction ID" value="UER00504"/>
</dbReference>
<keyword evidence="1" id="KW-0442">Lipid degradation</keyword>
<dbReference type="PIRSF" id="PIRSF006162">
    <property type="entry name" value="PgpA"/>
    <property type="match status" value="1"/>
</dbReference>
<dbReference type="GO" id="GO:0005886">
    <property type="term" value="C:plasma membrane"/>
    <property type="evidence" value="ECO:0007669"/>
    <property type="project" value="UniProtKB-SubCell"/>
</dbReference>
<dbReference type="GO" id="GO:0006655">
    <property type="term" value="P:phosphatidylglycerol biosynthetic process"/>
    <property type="evidence" value="ECO:0007669"/>
    <property type="project" value="UniProtKB-UniPathway"/>
</dbReference>
<keyword evidence="5" id="KW-1185">Reference proteome</keyword>
<keyword evidence="1" id="KW-0378">Hydrolase</keyword>
<keyword evidence="1 2" id="KW-0472">Membrane</keyword>
<feature type="transmembrane region" description="Helical" evidence="2">
    <location>
        <begin position="47"/>
        <end position="68"/>
    </location>
</feature>
<dbReference type="AlphaFoldDB" id="A0A2N7UDZ5"/>
<proteinExistence type="predicted"/>
<organism evidence="4 5">
    <name type="scientific">Halomonas urumqiensis</name>
    <dbReference type="NCBI Taxonomy" id="1684789"/>
    <lineage>
        <taxon>Bacteria</taxon>
        <taxon>Pseudomonadati</taxon>
        <taxon>Pseudomonadota</taxon>
        <taxon>Gammaproteobacteria</taxon>
        <taxon>Oceanospirillales</taxon>
        <taxon>Halomonadaceae</taxon>
        <taxon>Halomonas</taxon>
    </lineage>
</organism>
<sequence length="159" mass="16879">MWQSVTVWLATGFGLGHLPVASGTFGSLLGIPLAWWLLGRSWPWQAGSVALLLLIGVPICDVGAEALGGGDVPAVVADEFLAFPLAVLGLAALRSPVGMLLAFVVYRFFDITKLPPIDSLEAIGGGIGIMLDDSMAAIYSWLLLAAILLVWRRLRPALR</sequence>
<dbReference type="GO" id="GO:0046872">
    <property type="term" value="F:metal ion binding"/>
    <property type="evidence" value="ECO:0007669"/>
    <property type="project" value="UniProtKB-KW"/>
</dbReference>
<protein>
    <recommendedName>
        <fullName evidence="1">Phosphatidylglycerophosphatase A</fullName>
        <ecNumber evidence="1">3.1.3.27</ecNumber>
    </recommendedName>
    <alternativeName>
        <fullName evidence="1">Phosphatidylglycerolphosphate phosphatase A</fullName>
    </alternativeName>
</protein>
<comment type="function">
    <text evidence="1">Lipid phosphatase which dephosphorylates phosphatidylglycerophosphate (PGP) to phosphatidylglycerol (PG).</text>
</comment>
<keyword evidence="1" id="KW-0460">Magnesium</keyword>